<gene>
    <name evidence="2" type="ORF">I7X39_22145</name>
</gene>
<accession>A0A931NKE1</accession>
<evidence type="ECO:0000313" key="3">
    <source>
        <dbReference type="Proteomes" id="UP000613266"/>
    </source>
</evidence>
<name>A0A931NKE1_9BURK</name>
<evidence type="ECO:0000256" key="1">
    <source>
        <dbReference type="SAM" id="Phobius"/>
    </source>
</evidence>
<dbReference type="EMBL" id="JAEDAK010000026">
    <property type="protein sequence ID" value="MBH9579605.1"/>
    <property type="molecule type" value="Genomic_DNA"/>
</dbReference>
<dbReference type="Gene3D" id="3.30.700.10">
    <property type="entry name" value="Glycoprotein, Type 4 Pilin"/>
    <property type="match status" value="1"/>
</dbReference>
<keyword evidence="1" id="KW-0812">Transmembrane</keyword>
<dbReference type="Proteomes" id="UP000613266">
    <property type="component" value="Unassembled WGS sequence"/>
</dbReference>
<evidence type="ECO:0000313" key="2">
    <source>
        <dbReference type="EMBL" id="MBH9579605.1"/>
    </source>
</evidence>
<dbReference type="SUPFAM" id="SSF54523">
    <property type="entry name" value="Pili subunits"/>
    <property type="match status" value="1"/>
</dbReference>
<keyword evidence="1" id="KW-0472">Membrane</keyword>
<dbReference type="RefSeq" id="WP_198113553.1">
    <property type="nucleotide sequence ID" value="NZ_JAEDAK010000026.1"/>
</dbReference>
<feature type="transmembrane region" description="Helical" evidence="1">
    <location>
        <begin position="12"/>
        <end position="31"/>
    </location>
</feature>
<dbReference type="AlphaFoldDB" id="A0A931NKE1"/>
<keyword evidence="3" id="KW-1185">Reference proteome</keyword>
<organism evidence="2 3">
    <name type="scientific">Inhella proteolytica</name>
    <dbReference type="NCBI Taxonomy" id="2795029"/>
    <lineage>
        <taxon>Bacteria</taxon>
        <taxon>Pseudomonadati</taxon>
        <taxon>Pseudomonadota</taxon>
        <taxon>Betaproteobacteria</taxon>
        <taxon>Burkholderiales</taxon>
        <taxon>Sphaerotilaceae</taxon>
        <taxon>Inhella</taxon>
    </lineage>
</organism>
<reference evidence="2" key="1">
    <citation type="submission" date="2020-12" db="EMBL/GenBank/DDBJ databases">
        <title>The genome sequence of Inhella sp. 1Y17.</title>
        <authorList>
            <person name="Liu Y."/>
        </authorList>
    </citation>
    <scope>NUCLEOTIDE SEQUENCE</scope>
    <source>
        <strain evidence="2">1Y17</strain>
    </source>
</reference>
<comment type="caution">
    <text evidence="2">The sequence shown here is derived from an EMBL/GenBank/DDBJ whole genome shotgun (WGS) entry which is preliminary data.</text>
</comment>
<sequence length="159" mass="15828">MSARCTEPRGFTLVELVAVLLLLGVLAAVALPRLAGLGEFRSDAWRGQALAGLRLAAATAVGHRRLVCASFAADGQLSLSVAGSNPASSCGSSLPGPDGASSFAEAAGTGVTVTPAGTLYFQPNGRVSRDGAGLQVANRSITASGMAAITVYGESGHAE</sequence>
<keyword evidence="1" id="KW-1133">Transmembrane helix</keyword>
<dbReference type="InterPro" id="IPR045584">
    <property type="entry name" value="Pilin-like"/>
</dbReference>
<dbReference type="Pfam" id="PF07963">
    <property type="entry name" value="N_methyl"/>
    <property type="match status" value="1"/>
</dbReference>
<proteinExistence type="predicted"/>
<dbReference type="PROSITE" id="PS00409">
    <property type="entry name" value="PROKAR_NTER_METHYL"/>
    <property type="match status" value="1"/>
</dbReference>
<dbReference type="NCBIfam" id="TIGR02532">
    <property type="entry name" value="IV_pilin_GFxxxE"/>
    <property type="match status" value="1"/>
</dbReference>
<dbReference type="InterPro" id="IPR012902">
    <property type="entry name" value="N_methyl_site"/>
</dbReference>
<protein>
    <submittedName>
        <fullName evidence="2">Prepilin-type N-terminal cleavage/methylation domain-containing protein</fullName>
    </submittedName>
</protein>